<sequence length="40" mass="4702">MKKLQKLMTDIMRPFTNAEIRYFDEAEVSNEEALISNPEV</sequence>
<evidence type="ECO:0000313" key="1">
    <source>
        <dbReference type="EMBL" id="MDN3689344.1"/>
    </source>
</evidence>
<protein>
    <submittedName>
        <fullName evidence="1">STAS/SEC14 domain-containing protein</fullName>
    </submittedName>
</protein>
<name>A0ABT8C9A0_9BACT</name>
<dbReference type="EMBL" id="JAUFQS010000026">
    <property type="protein sequence ID" value="MDN3689344.1"/>
    <property type="molecule type" value="Genomic_DNA"/>
</dbReference>
<comment type="caution">
    <text evidence="1">The sequence shown here is derived from an EMBL/GenBank/DDBJ whole genome shotgun (WGS) entry which is preliminary data.</text>
</comment>
<gene>
    <name evidence="1" type="ORF">QWZ15_16035</name>
</gene>
<dbReference type="RefSeq" id="WP_163386245.1">
    <property type="nucleotide sequence ID" value="NZ_JAUFQS010000026.1"/>
</dbReference>
<organism evidence="1 2">
    <name type="scientific">Cyclobacterium jeungdonense</name>
    <dbReference type="NCBI Taxonomy" id="708087"/>
    <lineage>
        <taxon>Bacteria</taxon>
        <taxon>Pseudomonadati</taxon>
        <taxon>Bacteroidota</taxon>
        <taxon>Cytophagia</taxon>
        <taxon>Cytophagales</taxon>
        <taxon>Cyclobacteriaceae</taxon>
        <taxon>Cyclobacterium</taxon>
    </lineage>
</organism>
<keyword evidence="2" id="KW-1185">Reference proteome</keyword>
<reference evidence="2" key="1">
    <citation type="journal article" date="2019" name="Int. J. Syst. Evol. Microbiol.">
        <title>The Global Catalogue of Microorganisms (GCM) 10K type strain sequencing project: providing services to taxonomists for standard genome sequencing and annotation.</title>
        <authorList>
            <consortium name="The Broad Institute Genomics Platform"/>
            <consortium name="The Broad Institute Genome Sequencing Center for Infectious Disease"/>
            <person name="Wu L."/>
            <person name="Ma J."/>
        </authorList>
    </citation>
    <scope>NUCLEOTIDE SEQUENCE [LARGE SCALE GENOMIC DNA]</scope>
    <source>
        <strain evidence="2">CECT 7706</strain>
    </source>
</reference>
<evidence type="ECO:0000313" key="2">
    <source>
        <dbReference type="Proteomes" id="UP001236663"/>
    </source>
</evidence>
<dbReference type="Proteomes" id="UP001236663">
    <property type="component" value="Unassembled WGS sequence"/>
</dbReference>
<proteinExistence type="predicted"/>
<accession>A0ABT8C9A0</accession>